<dbReference type="OrthoDB" id="6624781at2"/>
<gene>
    <name evidence="2" type="ORF">SAMN05216553_106318</name>
</gene>
<dbReference type="EMBL" id="FNCC01000006">
    <property type="protein sequence ID" value="SDG23632.1"/>
    <property type="molecule type" value="Genomic_DNA"/>
</dbReference>
<organism evidence="2 3">
    <name type="scientific">Lentzea fradiae</name>
    <dbReference type="NCBI Taxonomy" id="200378"/>
    <lineage>
        <taxon>Bacteria</taxon>
        <taxon>Bacillati</taxon>
        <taxon>Actinomycetota</taxon>
        <taxon>Actinomycetes</taxon>
        <taxon>Pseudonocardiales</taxon>
        <taxon>Pseudonocardiaceae</taxon>
        <taxon>Lentzea</taxon>
    </lineage>
</organism>
<feature type="compositionally biased region" description="Basic and acidic residues" evidence="1">
    <location>
        <begin position="164"/>
        <end position="186"/>
    </location>
</feature>
<sequence>MANELTIPLLPCVSIDETASFYEMLGFSVTYRQTRPNPYVALQREDINLHFYELDGHVPEQSHSTCVVIVEDTGPLFEAFAAGMRAVHGKVLVSGIPRMTRPRLRNDRYTGFSVIDPGGNWIRVNKATQEPEARTPLARAMENAARQADARGDERQALKILEGALRRAEPSPERDEAEAFRDELLERLGGTTSAGSTSAGRRPGA</sequence>
<dbReference type="SUPFAM" id="SSF54593">
    <property type="entry name" value="Glyoxalase/Bleomycin resistance protein/Dihydroxybiphenyl dioxygenase"/>
    <property type="match status" value="1"/>
</dbReference>
<feature type="compositionally biased region" description="Low complexity" evidence="1">
    <location>
        <begin position="189"/>
        <end position="205"/>
    </location>
</feature>
<dbReference type="InterPro" id="IPR029068">
    <property type="entry name" value="Glyas_Bleomycin-R_OHBP_Dase"/>
</dbReference>
<evidence type="ECO:0008006" key="4">
    <source>
        <dbReference type="Google" id="ProtNLM"/>
    </source>
</evidence>
<dbReference type="Proteomes" id="UP000199623">
    <property type="component" value="Unassembled WGS sequence"/>
</dbReference>
<evidence type="ECO:0000313" key="3">
    <source>
        <dbReference type="Proteomes" id="UP000199623"/>
    </source>
</evidence>
<name>A0A1G7SL35_9PSEU</name>
<dbReference type="AlphaFoldDB" id="A0A1G7SL35"/>
<evidence type="ECO:0000313" key="2">
    <source>
        <dbReference type="EMBL" id="SDG23632.1"/>
    </source>
</evidence>
<evidence type="ECO:0000256" key="1">
    <source>
        <dbReference type="SAM" id="MobiDB-lite"/>
    </source>
</evidence>
<reference evidence="3" key="1">
    <citation type="submission" date="2016-10" db="EMBL/GenBank/DDBJ databases">
        <authorList>
            <person name="Varghese N."/>
            <person name="Submissions S."/>
        </authorList>
    </citation>
    <scope>NUCLEOTIDE SEQUENCE [LARGE SCALE GENOMIC DNA]</scope>
    <source>
        <strain evidence="3">CGMCC 4.3506</strain>
    </source>
</reference>
<protein>
    <recommendedName>
        <fullName evidence="4">VOC family protein</fullName>
    </recommendedName>
</protein>
<feature type="region of interest" description="Disordered" evidence="1">
    <location>
        <begin position="164"/>
        <end position="205"/>
    </location>
</feature>
<dbReference type="STRING" id="200378.SAMN05216553_106318"/>
<proteinExistence type="predicted"/>
<dbReference type="Gene3D" id="3.10.180.10">
    <property type="entry name" value="2,3-Dihydroxybiphenyl 1,2-Dioxygenase, domain 1"/>
    <property type="match status" value="1"/>
</dbReference>
<accession>A0A1G7SL35</accession>
<keyword evidence="3" id="KW-1185">Reference proteome</keyword>
<dbReference type="RefSeq" id="WP_090049978.1">
    <property type="nucleotide sequence ID" value="NZ_FNCC01000006.1"/>
</dbReference>